<reference evidence="1" key="2">
    <citation type="journal article" date="2015" name="Fish Shellfish Immunol.">
        <title>Early steps in the European eel (Anguilla anguilla)-Vibrio vulnificus interaction in the gills: Role of the RtxA13 toxin.</title>
        <authorList>
            <person name="Callol A."/>
            <person name="Pajuelo D."/>
            <person name="Ebbesson L."/>
            <person name="Teles M."/>
            <person name="MacKenzie S."/>
            <person name="Amaro C."/>
        </authorList>
    </citation>
    <scope>NUCLEOTIDE SEQUENCE</scope>
</reference>
<proteinExistence type="predicted"/>
<dbReference type="AlphaFoldDB" id="A0A0E9QVV3"/>
<protein>
    <submittedName>
        <fullName evidence="1">Uncharacterized protein</fullName>
    </submittedName>
</protein>
<dbReference type="EMBL" id="GBXM01088212">
    <property type="protein sequence ID" value="JAH20365.1"/>
    <property type="molecule type" value="Transcribed_RNA"/>
</dbReference>
<sequence>MKNNLEVLLFYQVDVDLFPVQTNSLLTNQNPSCIYVSAKILK</sequence>
<name>A0A0E9QVV3_ANGAN</name>
<accession>A0A0E9QVV3</accession>
<evidence type="ECO:0000313" key="1">
    <source>
        <dbReference type="EMBL" id="JAH20365.1"/>
    </source>
</evidence>
<reference evidence="1" key="1">
    <citation type="submission" date="2014-11" db="EMBL/GenBank/DDBJ databases">
        <authorList>
            <person name="Amaro Gonzalez C."/>
        </authorList>
    </citation>
    <scope>NUCLEOTIDE SEQUENCE</scope>
</reference>
<organism evidence="1">
    <name type="scientific">Anguilla anguilla</name>
    <name type="common">European freshwater eel</name>
    <name type="synonym">Muraena anguilla</name>
    <dbReference type="NCBI Taxonomy" id="7936"/>
    <lineage>
        <taxon>Eukaryota</taxon>
        <taxon>Metazoa</taxon>
        <taxon>Chordata</taxon>
        <taxon>Craniata</taxon>
        <taxon>Vertebrata</taxon>
        <taxon>Euteleostomi</taxon>
        <taxon>Actinopterygii</taxon>
        <taxon>Neopterygii</taxon>
        <taxon>Teleostei</taxon>
        <taxon>Anguilliformes</taxon>
        <taxon>Anguillidae</taxon>
        <taxon>Anguilla</taxon>
    </lineage>
</organism>